<evidence type="ECO:0000256" key="8">
    <source>
        <dbReference type="ARBA" id="ARBA00022833"/>
    </source>
</evidence>
<evidence type="ECO:0000256" key="5">
    <source>
        <dbReference type="ARBA" id="ARBA00022695"/>
    </source>
</evidence>
<keyword evidence="4 10" id="KW-0808">Transferase</keyword>
<keyword evidence="7" id="KW-0479">Metal-binding</keyword>
<evidence type="ECO:0000313" key="12">
    <source>
        <dbReference type="EMBL" id="KAA0153267.1"/>
    </source>
</evidence>
<dbReference type="Gene3D" id="3.90.920.10">
    <property type="entry name" value="DNA primase, PRIM domain"/>
    <property type="match status" value="1"/>
</dbReference>
<dbReference type="GO" id="GO:0006269">
    <property type="term" value="P:DNA replication, synthesis of primer"/>
    <property type="evidence" value="ECO:0007669"/>
    <property type="project" value="UniProtKB-KW"/>
</dbReference>
<dbReference type="GO" id="GO:0005658">
    <property type="term" value="C:alpha DNA polymerase:primase complex"/>
    <property type="evidence" value="ECO:0007669"/>
    <property type="project" value="UniProtKB-ARBA"/>
</dbReference>
<evidence type="ECO:0000313" key="13">
    <source>
        <dbReference type="Proteomes" id="UP000325113"/>
    </source>
</evidence>
<dbReference type="CDD" id="cd04860">
    <property type="entry name" value="AE_Prim_S"/>
    <property type="match status" value="1"/>
</dbReference>
<evidence type="ECO:0000256" key="2">
    <source>
        <dbReference type="ARBA" id="ARBA00022478"/>
    </source>
</evidence>
<dbReference type="FunFam" id="3.90.920.10:FF:000003">
    <property type="entry name" value="DNA primase"/>
    <property type="match status" value="1"/>
</dbReference>
<comment type="similarity">
    <text evidence="1 10">Belongs to the eukaryotic-type primase small subunit family.</text>
</comment>
<dbReference type="InterPro" id="IPR002755">
    <property type="entry name" value="DNA_primase_S"/>
</dbReference>
<evidence type="ECO:0000256" key="7">
    <source>
        <dbReference type="ARBA" id="ARBA00022723"/>
    </source>
</evidence>
<accession>A0A5A8CL85</accession>
<dbReference type="EC" id="2.7.7.-" evidence="10"/>
<feature type="compositionally biased region" description="Low complexity" evidence="11">
    <location>
        <begin position="1"/>
        <end position="14"/>
    </location>
</feature>
<feature type="region of interest" description="Disordered" evidence="11">
    <location>
        <begin position="1"/>
        <end position="41"/>
    </location>
</feature>
<dbReference type="SUPFAM" id="SSF56747">
    <property type="entry name" value="Prim-pol domain"/>
    <property type="match status" value="1"/>
</dbReference>
<dbReference type="AlphaFoldDB" id="A0A5A8CL85"/>
<dbReference type="Pfam" id="PF01896">
    <property type="entry name" value="DNA_primase_S"/>
    <property type="match status" value="1"/>
</dbReference>
<dbReference type="PANTHER" id="PTHR10536">
    <property type="entry name" value="DNA PRIMASE SMALL SUBUNIT"/>
    <property type="match status" value="1"/>
</dbReference>
<evidence type="ECO:0000256" key="4">
    <source>
        <dbReference type="ARBA" id="ARBA00022679"/>
    </source>
</evidence>
<dbReference type="Proteomes" id="UP000325113">
    <property type="component" value="Unassembled WGS sequence"/>
</dbReference>
<evidence type="ECO:0000256" key="6">
    <source>
        <dbReference type="ARBA" id="ARBA00022705"/>
    </source>
</evidence>
<reference evidence="12 13" key="1">
    <citation type="submission" date="2019-07" db="EMBL/GenBank/DDBJ databases">
        <title>Genomes of Cafeteria roenbergensis.</title>
        <authorList>
            <person name="Fischer M.G."/>
            <person name="Hackl T."/>
            <person name="Roman M."/>
        </authorList>
    </citation>
    <scope>NUCLEOTIDE SEQUENCE [LARGE SCALE GENOMIC DNA]</scope>
    <source>
        <strain evidence="12 13">Cflag</strain>
    </source>
</reference>
<keyword evidence="2 10" id="KW-0240">DNA-directed RNA polymerase</keyword>
<dbReference type="GO" id="GO:0003899">
    <property type="term" value="F:DNA-directed RNA polymerase activity"/>
    <property type="evidence" value="ECO:0007669"/>
    <property type="project" value="InterPro"/>
</dbReference>
<evidence type="ECO:0000256" key="10">
    <source>
        <dbReference type="RuleBase" id="RU003514"/>
    </source>
</evidence>
<evidence type="ECO:0000256" key="11">
    <source>
        <dbReference type="SAM" id="MobiDB-lite"/>
    </source>
</evidence>
<keyword evidence="9" id="KW-0804">Transcription</keyword>
<sequence>MAASSSSAARAAAADGAELHSRRRPREEGRVGSADPASAGSGKRALVDDAVTFSTDLLRVYYARFFPYRPFYRWLSYSQDPSMDLPMAQKGFMARREFSFTIENDIYIRYLSFGSEAELVKGIQSRQPHKIDIGAVFTHPPCNKESTKKGSFLPVERELIFDIDLTDYDEIRTCCSGAGICHRCWPYMTVAIRVIDRGLREDFGFKHIFWVYSGRRGVHCWVCDRSARALGNDGRSAIVEYFSAINGTMEKNAADLVPLTVPLHPSLKRALGDLETMFIENIIPESGQGLLADGQTERWESVLAFVPDVGDLKETVRVAWAAPGVTASQRWAQLQSAVAHTRSGLKQVHFRERTALAKAIPTIVLAFTYPRIDVNVTKGINHLLKSPFCVHPKTGRVCVPIVAEDCESFDPMQVPTIPRLVAEFDAFREAGGDDGAAAAAESGSAAPAELWRQTSLGDYMTKWERGFLRPLERDIAATMRRRAERAAAVTGDW</sequence>
<keyword evidence="5" id="KW-0548">Nucleotidyltransferase</keyword>
<gene>
    <name evidence="12" type="ORF">FNF31_06511</name>
</gene>
<evidence type="ECO:0000256" key="3">
    <source>
        <dbReference type="ARBA" id="ARBA00022515"/>
    </source>
</evidence>
<dbReference type="NCBIfam" id="TIGR00335">
    <property type="entry name" value="primase_sml"/>
    <property type="match status" value="1"/>
</dbReference>
<proteinExistence type="inferred from homology"/>
<comment type="caution">
    <text evidence="12">The sequence shown here is derived from an EMBL/GenBank/DDBJ whole genome shotgun (WGS) entry which is preliminary data.</text>
</comment>
<keyword evidence="6 10" id="KW-0235">DNA replication</keyword>
<organism evidence="12 13">
    <name type="scientific">Cafeteria roenbergensis</name>
    <name type="common">Marine flagellate</name>
    <dbReference type="NCBI Taxonomy" id="33653"/>
    <lineage>
        <taxon>Eukaryota</taxon>
        <taxon>Sar</taxon>
        <taxon>Stramenopiles</taxon>
        <taxon>Bigyra</taxon>
        <taxon>Opalozoa</taxon>
        <taxon>Bicosoecida</taxon>
        <taxon>Cafeteriaceae</taxon>
        <taxon>Cafeteria</taxon>
    </lineage>
</organism>
<evidence type="ECO:0000256" key="9">
    <source>
        <dbReference type="ARBA" id="ARBA00023163"/>
    </source>
</evidence>
<protein>
    <recommendedName>
        <fullName evidence="10">DNA primase</fullName>
        <ecNumber evidence="10">2.7.7.-</ecNumber>
    </recommendedName>
</protein>
<name>A0A5A8CL85_CAFRO</name>
<dbReference type="EMBL" id="VLTM01000101">
    <property type="protein sequence ID" value="KAA0153267.1"/>
    <property type="molecule type" value="Genomic_DNA"/>
</dbReference>
<keyword evidence="3 10" id="KW-0639">Primosome</keyword>
<keyword evidence="8" id="KW-0862">Zinc</keyword>
<dbReference type="InterPro" id="IPR014052">
    <property type="entry name" value="DNA_primase_ssu_euk/arc"/>
</dbReference>
<evidence type="ECO:0000256" key="1">
    <source>
        <dbReference type="ARBA" id="ARBA00009762"/>
    </source>
</evidence>
<dbReference type="GO" id="GO:0046872">
    <property type="term" value="F:metal ion binding"/>
    <property type="evidence" value="ECO:0007669"/>
    <property type="project" value="UniProtKB-KW"/>
</dbReference>
<feature type="compositionally biased region" description="Basic and acidic residues" evidence="11">
    <location>
        <begin position="17"/>
        <end position="30"/>
    </location>
</feature>